<keyword evidence="1 3" id="KW-0489">Methyltransferase</keyword>
<name>A0A2T4VXW2_9HYPH</name>
<dbReference type="PANTHER" id="PTHR13090:SF1">
    <property type="entry name" value="ARGININE-HYDROXYLASE NDUFAF5, MITOCHONDRIAL"/>
    <property type="match status" value="1"/>
</dbReference>
<comment type="caution">
    <text evidence="3">The sequence shown here is derived from an EMBL/GenBank/DDBJ whole genome shotgun (WGS) entry which is preliminary data.</text>
</comment>
<dbReference type="Gene3D" id="3.40.50.150">
    <property type="entry name" value="Vaccinia Virus protein VP39"/>
    <property type="match status" value="1"/>
</dbReference>
<sequence>MKPIFDMQLISKNRLRAFRQKDSSAYFLLEIVAQEISFRLNMIQKNFASAMELHGVTGVVGRTCLETQKISQLTRAEISKEFASVNDKIIISSFEEIPSISQPIDLILSPLHLHIVNDVLGVLLKINNALEPGGMFLAAIPGIGTINELRKALLTAETELTGGASPRIIPFIDIKSAGDLVQRAGFTSPIIDQDTHTVYYKSIFHLMHDLRKMGMSNPLVKRSKRYNCKSLFIRASEIYEKENSDGKGNVKATFSIIYVIGWKCTNKTK</sequence>
<dbReference type="GO" id="GO:0032259">
    <property type="term" value="P:methylation"/>
    <property type="evidence" value="ECO:0007669"/>
    <property type="project" value="UniProtKB-KW"/>
</dbReference>
<proteinExistence type="predicted"/>
<protein>
    <submittedName>
        <fullName evidence="3">SAM-dependent methyltransferase</fullName>
    </submittedName>
</protein>
<evidence type="ECO:0000256" key="2">
    <source>
        <dbReference type="ARBA" id="ARBA00022679"/>
    </source>
</evidence>
<dbReference type="PANTHER" id="PTHR13090">
    <property type="entry name" value="ARGININE-HYDROXYLASE NDUFAF5, MITOCHONDRIAL"/>
    <property type="match status" value="1"/>
</dbReference>
<dbReference type="GO" id="GO:0008168">
    <property type="term" value="F:methyltransferase activity"/>
    <property type="evidence" value="ECO:0007669"/>
    <property type="project" value="UniProtKB-KW"/>
</dbReference>
<evidence type="ECO:0000313" key="3">
    <source>
        <dbReference type="EMBL" id="PTL86608.1"/>
    </source>
</evidence>
<reference evidence="4" key="1">
    <citation type="submission" date="2018-02" db="EMBL/GenBank/DDBJ databases">
        <title>Genome sequence of Candidatus Liberibacter europaeus.</title>
        <authorList>
            <person name="Frampton R.A."/>
            <person name="Thompson S.M."/>
            <person name="David C."/>
            <person name="Addison S.M."/>
            <person name="Smith G.R."/>
        </authorList>
    </citation>
    <scope>NUCLEOTIDE SEQUENCE [LARGE SCALE GENOMIC DNA]</scope>
</reference>
<dbReference type="AlphaFoldDB" id="A0A2T4VXW2"/>
<accession>A0A2T4VXW2</accession>
<evidence type="ECO:0000256" key="1">
    <source>
        <dbReference type="ARBA" id="ARBA00022603"/>
    </source>
</evidence>
<dbReference type="InterPro" id="IPR050602">
    <property type="entry name" value="Malonyl-ACP_OMT"/>
</dbReference>
<dbReference type="InterPro" id="IPR029063">
    <property type="entry name" value="SAM-dependent_MTases_sf"/>
</dbReference>
<keyword evidence="2 3" id="KW-0808">Transferase</keyword>
<dbReference type="EMBL" id="PSQJ01000002">
    <property type="protein sequence ID" value="PTL86608.1"/>
    <property type="molecule type" value="Genomic_DNA"/>
</dbReference>
<organism evidence="3 4">
    <name type="scientific">Candidatus Liberibacter europaeus</name>
    <dbReference type="NCBI Taxonomy" id="744859"/>
    <lineage>
        <taxon>Bacteria</taxon>
        <taxon>Pseudomonadati</taxon>
        <taxon>Pseudomonadota</taxon>
        <taxon>Alphaproteobacteria</taxon>
        <taxon>Hyphomicrobiales</taxon>
        <taxon>Rhizobiaceae</taxon>
        <taxon>Liberibacter</taxon>
    </lineage>
</organism>
<dbReference type="SUPFAM" id="SSF53335">
    <property type="entry name" value="S-adenosyl-L-methionine-dependent methyltransferases"/>
    <property type="match status" value="1"/>
</dbReference>
<gene>
    <name evidence="3" type="ORF">C4617_01965</name>
</gene>
<dbReference type="Proteomes" id="UP000240811">
    <property type="component" value="Unassembled WGS sequence"/>
</dbReference>
<evidence type="ECO:0000313" key="4">
    <source>
        <dbReference type="Proteomes" id="UP000240811"/>
    </source>
</evidence>